<name>D4BMK7_BIFBR</name>
<dbReference type="EMBL" id="ACCG02000005">
    <property type="protein sequence ID" value="EFE90027.1"/>
    <property type="molecule type" value="Genomic_DNA"/>
</dbReference>
<sequence>MAGGLFLLSFGFALGKPVNPPKVGLLSRSDWTRGDAGLCGGPFLDTAIDYFTDYGGQPIEDPQHPPTICTAYCLLDMPRNVRKYAAQRTPRIHTDVSAHQNVRVYATYSSERIHTDAGKQRKRWRHD</sequence>
<organism evidence="1 2">
    <name type="scientific">Bifidobacterium breve DSM 20213 = JCM 1192</name>
    <dbReference type="NCBI Taxonomy" id="518634"/>
    <lineage>
        <taxon>Bacteria</taxon>
        <taxon>Bacillati</taxon>
        <taxon>Actinomycetota</taxon>
        <taxon>Actinomycetes</taxon>
        <taxon>Bifidobacteriales</taxon>
        <taxon>Bifidobacteriaceae</taxon>
        <taxon>Bifidobacterium</taxon>
    </lineage>
</organism>
<dbReference type="Proteomes" id="UP000003191">
    <property type="component" value="Unassembled WGS sequence"/>
</dbReference>
<gene>
    <name evidence="1" type="ORF">BIFBRE_03305</name>
</gene>
<dbReference type="HOGENOM" id="CLU_1966267_0_0_11"/>
<keyword evidence="2" id="KW-1185">Reference proteome</keyword>
<accession>D4BMK7</accession>
<reference evidence="1 2" key="1">
    <citation type="submission" date="2010-02" db="EMBL/GenBank/DDBJ databases">
        <authorList>
            <person name="Weinstock G."/>
            <person name="Sodergren E."/>
            <person name="Clifton S."/>
            <person name="Fulton L."/>
            <person name="Fulton B."/>
            <person name="Courtney L."/>
            <person name="Fronick C."/>
            <person name="Harrison M."/>
            <person name="Strong C."/>
            <person name="Farmer C."/>
            <person name="Delahaunty K."/>
            <person name="Markovic C."/>
            <person name="Hall O."/>
            <person name="Minx P."/>
            <person name="Tomlinson C."/>
            <person name="Mitreva M."/>
            <person name="Nelson J."/>
            <person name="Hou S."/>
            <person name="Wollam A."/>
            <person name="Pepin K.H."/>
            <person name="Johnson M."/>
            <person name="Bhonagiri V."/>
            <person name="Zhang X."/>
            <person name="Suruliraj S."/>
            <person name="Warren W."/>
            <person name="Chinwalla A."/>
            <person name="Mardis E.R."/>
            <person name="Wilson R.K."/>
        </authorList>
    </citation>
    <scope>NUCLEOTIDE SEQUENCE [LARGE SCALE GENOMIC DNA]</scope>
    <source>
        <strain evidence="1 2">DSM 20213</strain>
    </source>
</reference>
<dbReference type="AlphaFoldDB" id="D4BMK7"/>
<protein>
    <submittedName>
        <fullName evidence="1">Uncharacterized protein</fullName>
    </submittedName>
</protein>
<comment type="caution">
    <text evidence="1">The sequence shown here is derived from an EMBL/GenBank/DDBJ whole genome shotgun (WGS) entry which is preliminary data.</text>
</comment>
<evidence type="ECO:0000313" key="1">
    <source>
        <dbReference type="EMBL" id="EFE90027.1"/>
    </source>
</evidence>
<proteinExistence type="predicted"/>
<evidence type="ECO:0000313" key="2">
    <source>
        <dbReference type="Proteomes" id="UP000003191"/>
    </source>
</evidence>